<reference evidence="5" key="1">
    <citation type="submission" date="2020-03" db="EMBL/GenBank/DDBJ databases">
        <title>The deep terrestrial virosphere.</title>
        <authorList>
            <person name="Holmfeldt K."/>
            <person name="Nilsson E."/>
            <person name="Simone D."/>
            <person name="Lopez-Fernandez M."/>
            <person name="Wu X."/>
            <person name="de Brujin I."/>
            <person name="Lundin D."/>
            <person name="Andersson A."/>
            <person name="Bertilsson S."/>
            <person name="Dopson M."/>
        </authorList>
    </citation>
    <scope>NUCLEOTIDE SEQUENCE</scope>
    <source>
        <strain evidence="5">MM415A00124</strain>
        <strain evidence="4">MM415B00156</strain>
    </source>
</reference>
<dbReference type="Pfam" id="PF07687">
    <property type="entry name" value="M20_dimer"/>
    <property type="match status" value="1"/>
</dbReference>
<organism evidence="5">
    <name type="scientific">viral metagenome</name>
    <dbReference type="NCBI Taxonomy" id="1070528"/>
    <lineage>
        <taxon>unclassified sequences</taxon>
        <taxon>metagenomes</taxon>
        <taxon>organismal metagenomes</taxon>
    </lineage>
</organism>
<proteinExistence type="predicted"/>
<dbReference type="SUPFAM" id="SSF55031">
    <property type="entry name" value="Bacterial exopeptidase dimerisation domain"/>
    <property type="match status" value="1"/>
</dbReference>
<feature type="domain" description="Peptidase M20 dimerisation" evidence="3">
    <location>
        <begin position="219"/>
        <end position="315"/>
    </location>
</feature>
<dbReference type="EMBL" id="MT145191">
    <property type="protein sequence ID" value="QJI04904.1"/>
    <property type="molecule type" value="Genomic_DNA"/>
</dbReference>
<dbReference type="InterPro" id="IPR011650">
    <property type="entry name" value="Peptidase_M20_dimer"/>
</dbReference>
<dbReference type="AlphaFoldDB" id="A0A6M3Y6T5"/>
<dbReference type="PIRSF" id="PIRSF037238">
    <property type="entry name" value="Carboxypeptidase_G2"/>
    <property type="match status" value="1"/>
</dbReference>
<evidence type="ECO:0000313" key="5">
    <source>
        <dbReference type="EMBL" id="QJI04904.1"/>
    </source>
</evidence>
<evidence type="ECO:0000256" key="1">
    <source>
        <dbReference type="ARBA" id="ARBA00022723"/>
    </source>
</evidence>
<dbReference type="Pfam" id="PF01546">
    <property type="entry name" value="Peptidase_M20"/>
    <property type="match status" value="1"/>
</dbReference>
<dbReference type="EMBL" id="MT141576">
    <property type="protein sequence ID" value="QJA67839.1"/>
    <property type="molecule type" value="Genomic_DNA"/>
</dbReference>
<dbReference type="PANTHER" id="PTHR43808:SF9">
    <property type="entry name" value="BLL0789 PROTEIN"/>
    <property type="match status" value="1"/>
</dbReference>
<dbReference type="GO" id="GO:0046872">
    <property type="term" value="F:metal ion binding"/>
    <property type="evidence" value="ECO:0007669"/>
    <property type="project" value="UniProtKB-KW"/>
</dbReference>
<evidence type="ECO:0000313" key="4">
    <source>
        <dbReference type="EMBL" id="QJA67839.1"/>
    </source>
</evidence>
<dbReference type="CDD" id="cd03885">
    <property type="entry name" value="M20_CPDG2"/>
    <property type="match status" value="1"/>
</dbReference>
<dbReference type="Gene3D" id="3.30.70.360">
    <property type="match status" value="1"/>
</dbReference>
<gene>
    <name evidence="5" type="ORF">MM415A00124_0079</name>
    <name evidence="4" type="ORF">MM415B00156_0079</name>
</gene>
<dbReference type="InterPro" id="IPR002933">
    <property type="entry name" value="Peptidase_M20"/>
</dbReference>
<dbReference type="InterPro" id="IPR050072">
    <property type="entry name" value="Peptidase_M20A"/>
</dbReference>
<dbReference type="NCBIfam" id="NF005602">
    <property type="entry name" value="PRK07338.1"/>
    <property type="match status" value="1"/>
</dbReference>
<evidence type="ECO:0000256" key="2">
    <source>
        <dbReference type="ARBA" id="ARBA00022801"/>
    </source>
</evidence>
<dbReference type="Gene3D" id="3.40.630.10">
    <property type="entry name" value="Zn peptidases"/>
    <property type="match status" value="1"/>
</dbReference>
<dbReference type="InterPro" id="IPR036264">
    <property type="entry name" value="Bact_exopeptidase_dim_dom"/>
</dbReference>
<evidence type="ECO:0000259" key="3">
    <source>
        <dbReference type="Pfam" id="PF07687"/>
    </source>
</evidence>
<keyword evidence="1" id="KW-0479">Metal-binding</keyword>
<name>A0A6M3Y6T5_9ZZZZ</name>
<keyword evidence="2" id="KW-0378">Hydrolase</keyword>
<dbReference type="SUPFAM" id="SSF53187">
    <property type="entry name" value="Zn-dependent exopeptidases"/>
    <property type="match status" value="1"/>
</dbReference>
<protein>
    <submittedName>
        <fullName evidence="5">Putative peptidase</fullName>
    </submittedName>
</protein>
<sequence length="434" mass="44894">MPHATFTFGPATARVRPMRILTTDQAVLDHVAARREAIIGRTIDWANINSGSRNAAGLNAVLDALEAVARALPGAVVERIATQGSTTVADDGSVRTEAHADALKITARPEAPIQVVLTGHYDTVFPADSRFQTVTTRADGALNGPGVADMKGGISVLLAALDAFETHPEKHGVGWTVLLSPDEEIGSPASAPLLADLGARGHVGLTYEPALADGTLAGARKGSGNYHLIVTGKAAHAGRAFEEGRNAIAGAAMIAAALHGLNGQKDGVTVNVAKISGGGALNVVADNAVVRFNVRVPDKAAADWIDASVHAIAATPPFEGLTLDLHGGFTRPPKPMDATQTALFEAVKQAGALLGQPIAWKPSGGVCEGNNLHAAGLPNIDTLGVRGGDIHSDQEFTWPESFVERAQLSALILCKIASGEIDAAKLKSLRMETL</sequence>
<dbReference type="InterPro" id="IPR017150">
    <property type="entry name" value="Pept_M20_glutamate_carboxypep"/>
</dbReference>
<dbReference type="PANTHER" id="PTHR43808">
    <property type="entry name" value="ACETYLORNITHINE DEACETYLASE"/>
    <property type="match status" value="1"/>
</dbReference>
<dbReference type="GO" id="GO:0016787">
    <property type="term" value="F:hydrolase activity"/>
    <property type="evidence" value="ECO:0007669"/>
    <property type="project" value="UniProtKB-KW"/>
</dbReference>
<accession>A0A6M3Y6T5</accession>